<feature type="compositionally biased region" description="Low complexity" evidence="1">
    <location>
        <begin position="72"/>
        <end position="93"/>
    </location>
</feature>
<feature type="compositionally biased region" description="Basic and acidic residues" evidence="1">
    <location>
        <begin position="767"/>
        <end position="782"/>
    </location>
</feature>
<feature type="region of interest" description="Disordered" evidence="1">
    <location>
        <begin position="879"/>
        <end position="933"/>
    </location>
</feature>
<dbReference type="GeneID" id="98149045"/>
<feature type="compositionally biased region" description="Basic and acidic residues" evidence="1">
    <location>
        <begin position="1203"/>
        <end position="1220"/>
    </location>
</feature>
<feature type="compositionally biased region" description="Basic residues" evidence="1">
    <location>
        <begin position="94"/>
        <end position="109"/>
    </location>
</feature>
<feature type="region of interest" description="Disordered" evidence="1">
    <location>
        <begin position="826"/>
        <end position="856"/>
    </location>
</feature>
<reference evidence="2 3" key="1">
    <citation type="submission" date="2024-07" db="EMBL/GenBank/DDBJ databases">
        <title>Section-level genome sequencing and comparative genomics of Aspergillus sections Usti and Cavernicolus.</title>
        <authorList>
            <consortium name="Lawrence Berkeley National Laboratory"/>
            <person name="Nybo J.L."/>
            <person name="Vesth T.C."/>
            <person name="Theobald S."/>
            <person name="Frisvad J.C."/>
            <person name="Larsen T.O."/>
            <person name="Kjaerboelling I."/>
            <person name="Rothschild-Mancinelli K."/>
            <person name="Lyhne E.K."/>
            <person name="Kogle M.E."/>
            <person name="Barry K."/>
            <person name="Clum A."/>
            <person name="Na H."/>
            <person name="Ledsgaard L."/>
            <person name="Lin J."/>
            <person name="Lipzen A."/>
            <person name="Kuo A."/>
            <person name="Riley R."/>
            <person name="Mondo S."/>
            <person name="Labutti K."/>
            <person name="Haridas S."/>
            <person name="Pangalinan J."/>
            <person name="Salamov A.A."/>
            <person name="Simmons B.A."/>
            <person name="Magnuson J.K."/>
            <person name="Chen J."/>
            <person name="Drula E."/>
            <person name="Henrissat B."/>
            <person name="Wiebenga A."/>
            <person name="Lubbers R.J."/>
            <person name="Gomes A.C."/>
            <person name="Macurrencykelacurrency M.R."/>
            <person name="Stajich J."/>
            <person name="Grigoriev I.V."/>
            <person name="Mortensen U.H."/>
            <person name="De Vries R.P."/>
            <person name="Baker S.E."/>
            <person name="Andersen M.R."/>
        </authorList>
    </citation>
    <scope>NUCLEOTIDE SEQUENCE [LARGE SCALE GENOMIC DNA]</scope>
    <source>
        <strain evidence="2 3">CBS 449.75</strain>
    </source>
</reference>
<keyword evidence="3" id="KW-1185">Reference proteome</keyword>
<feature type="region of interest" description="Disordered" evidence="1">
    <location>
        <begin position="524"/>
        <end position="782"/>
    </location>
</feature>
<comment type="caution">
    <text evidence="2">The sequence shown here is derived from an EMBL/GenBank/DDBJ whole genome shotgun (WGS) entry which is preliminary data.</text>
</comment>
<proteinExistence type="predicted"/>
<gene>
    <name evidence="2" type="ORF">BJX67DRAFT_385974</name>
</gene>
<feature type="region of interest" description="Disordered" evidence="1">
    <location>
        <begin position="1"/>
        <end position="225"/>
    </location>
</feature>
<feature type="compositionally biased region" description="Basic residues" evidence="1">
    <location>
        <begin position="60"/>
        <end position="71"/>
    </location>
</feature>
<feature type="compositionally biased region" description="Pro residues" evidence="1">
    <location>
        <begin position="173"/>
        <end position="201"/>
    </location>
</feature>
<feature type="region of interest" description="Disordered" evidence="1">
    <location>
        <begin position="358"/>
        <end position="413"/>
    </location>
</feature>
<feature type="compositionally biased region" description="Polar residues" evidence="1">
    <location>
        <begin position="1164"/>
        <end position="1184"/>
    </location>
</feature>
<accession>A0ABR4L9D1</accession>
<name>A0ABR4L9D1_9EURO</name>
<feature type="compositionally biased region" description="Basic and acidic residues" evidence="1">
    <location>
        <begin position="678"/>
        <end position="695"/>
    </location>
</feature>
<feature type="compositionally biased region" description="Basic residues" evidence="1">
    <location>
        <begin position="696"/>
        <end position="721"/>
    </location>
</feature>
<organism evidence="2 3">
    <name type="scientific">Aspergillus lucknowensis</name>
    <dbReference type="NCBI Taxonomy" id="176173"/>
    <lineage>
        <taxon>Eukaryota</taxon>
        <taxon>Fungi</taxon>
        <taxon>Dikarya</taxon>
        <taxon>Ascomycota</taxon>
        <taxon>Pezizomycotina</taxon>
        <taxon>Eurotiomycetes</taxon>
        <taxon>Eurotiomycetidae</taxon>
        <taxon>Eurotiales</taxon>
        <taxon>Aspergillaceae</taxon>
        <taxon>Aspergillus</taxon>
        <taxon>Aspergillus subgen. Nidulantes</taxon>
    </lineage>
</organism>
<evidence type="ECO:0000256" key="1">
    <source>
        <dbReference type="SAM" id="MobiDB-lite"/>
    </source>
</evidence>
<feature type="compositionally biased region" description="Basic and acidic residues" evidence="1">
    <location>
        <begin position="378"/>
        <end position="389"/>
    </location>
</feature>
<dbReference type="Proteomes" id="UP001610432">
    <property type="component" value="Unassembled WGS sequence"/>
</dbReference>
<feature type="compositionally biased region" description="Low complexity" evidence="1">
    <location>
        <begin position="1244"/>
        <end position="1262"/>
    </location>
</feature>
<feature type="compositionally biased region" description="Polar residues" evidence="1">
    <location>
        <begin position="364"/>
        <end position="374"/>
    </location>
</feature>
<dbReference type="RefSeq" id="XP_070881018.1">
    <property type="nucleotide sequence ID" value="XM_071033973.1"/>
</dbReference>
<feature type="compositionally biased region" description="Polar residues" evidence="1">
    <location>
        <begin position="970"/>
        <end position="999"/>
    </location>
</feature>
<sequence length="1342" mass="145335">MRTRSQPASPGGFVSLETERATRRSTRITRSASRAASQEPSSQQPTESSTQAAAQTKSQRVIKKPTTRKKATSSTTASNTTPTTTSATGAAKTQTRKAPKRGTRKTTRKTAKESDSVPPEGQEPDGENPLDTTRAENEYSAENPNSGPTVSDPALLESRESRESPTPLSPSQIPLPPSPSLSPSPSPLSPSPSPSPSPRSIPSPSKAQESQAPQEADDTEEQQIERILNLQQEYLDFSTFQDLQAHEVPFEPGPLEDLDDLLFNLPDLGETPCPAWYDLDDEELGQLECAVSERSVSPDPLSRQQWRFDLNLSDEIHSQTDDARESVVAQLEEELAAFFEESAECITPAPVVVEASTTAEAVPSTSEQVKTTEPTAVEPKELEQSRDEVAVSEESASQQETPSPLAPAVDSEGLTTVEDVAVVELAERFAKLSFDTAPCLSSEAAVPSESTTVPVWQPETELVSENRPTATLSAVPDIASDRQPALVSGAPADTPSLASIYDDVPPSVPVLTVFAPPKRVPLPPTLFLTPIPDSPSSIYDDGQAPPSHHSPERKSVEDPLVPVVLEEAPELIPGPPLCRSRVTSRERRLSRSQRRRQVFVPQPTPLSPIPEERDVDPGASSSVGPEGVSPNPEALVASSSPPSPIRPVVSIPFSPTLFSPSSVSPTPGTKTAQGTQETRIDDNQRKGSETKENMPKKPKKTRKKSGSKKALTTKKVNRKRVRTEASPEDENEPITPSANKRRNLGPPGSTPFRAHTPRLPNLPRIPYSERLRRRQAESQGRLHEGTLFRLPQYIAQTEADRLASEAITSANPVPERLPTNLDFSAEQTQSDDQVISEHSASTQEPSTPEPARRGWNIRGLLNSVPRSFSRFLPSFARTSERTEIPATQQPSFERSRRTEPSESDSSVVLDRESRPRRRLSEQAAGRRPRNLSYSLFPAPIDRSLYLGDAFTKPTTTAPTAPASIPASQPVSQEMPQTSAVHSDSTPQAADATAITTNASQKRKRSPSPDVIPNPAGCSYGMDLDYFCYSSESEDEEAEIPAPRTEPRRVDSLAKAALRSVVQSERPASKKVRFDASPEDTPSKRRARATDPYTGIHFIGMGNPQSSSPLPSSPPTTPTPEIRVVDPRSQPGFIPNTTGTFQLDYDAFSDDSDSSGAPSPPRTAAFSTVTEPPTVSQSATSLSPQLPTPHATPRAAQPPSTPARIDEEALARARSQAEKYKPKTPSGLRTASRYLSPLTATPDITPEAPAAPASPTAPTPATETITEEFGDDKFARDAQWLYEHCPSGDLSQLVWPKPTSLVETLGISNEAVRIMNDIWDESAVDQAYPIFKQGLEELKQSLA</sequence>
<feature type="compositionally biased region" description="Low complexity" evidence="1">
    <location>
        <begin position="955"/>
        <end position="969"/>
    </location>
</feature>
<dbReference type="EMBL" id="JBFXLQ010000074">
    <property type="protein sequence ID" value="KAL2861124.1"/>
    <property type="molecule type" value="Genomic_DNA"/>
</dbReference>
<evidence type="ECO:0008006" key="4">
    <source>
        <dbReference type="Google" id="ProtNLM"/>
    </source>
</evidence>
<feature type="region of interest" description="Disordered" evidence="1">
    <location>
        <begin position="1060"/>
        <end position="1262"/>
    </location>
</feature>
<feature type="compositionally biased region" description="Polar residues" evidence="1">
    <location>
        <begin position="656"/>
        <end position="677"/>
    </location>
</feature>
<evidence type="ECO:0000313" key="2">
    <source>
        <dbReference type="EMBL" id="KAL2861124.1"/>
    </source>
</evidence>
<feature type="region of interest" description="Disordered" evidence="1">
    <location>
        <begin position="955"/>
        <end position="1015"/>
    </location>
</feature>
<protein>
    <recommendedName>
        <fullName evidence="4">Structure-specific endonuclease subunit SLX4</fullName>
    </recommendedName>
</protein>
<evidence type="ECO:0000313" key="3">
    <source>
        <dbReference type="Proteomes" id="UP001610432"/>
    </source>
</evidence>
<feature type="compositionally biased region" description="Low complexity" evidence="1">
    <location>
        <begin position="646"/>
        <end position="655"/>
    </location>
</feature>
<feature type="compositionally biased region" description="Polar residues" evidence="1">
    <location>
        <begin position="140"/>
        <end position="149"/>
    </location>
</feature>
<feature type="compositionally biased region" description="Polar residues" evidence="1">
    <location>
        <begin position="826"/>
        <end position="846"/>
    </location>
</feature>
<feature type="compositionally biased region" description="Low complexity" evidence="1">
    <location>
        <begin position="28"/>
        <end position="59"/>
    </location>
</feature>